<organism evidence="3 4">
    <name type="scientific">Hypsizygus marmoreus</name>
    <name type="common">White beech mushroom</name>
    <name type="synonym">Agaricus marmoreus</name>
    <dbReference type="NCBI Taxonomy" id="39966"/>
    <lineage>
        <taxon>Eukaryota</taxon>
        <taxon>Fungi</taxon>
        <taxon>Dikarya</taxon>
        <taxon>Basidiomycota</taxon>
        <taxon>Agaricomycotina</taxon>
        <taxon>Agaricomycetes</taxon>
        <taxon>Agaricomycetidae</taxon>
        <taxon>Agaricales</taxon>
        <taxon>Tricholomatineae</taxon>
        <taxon>Lyophyllaceae</taxon>
        <taxon>Hypsizygus</taxon>
    </lineage>
</organism>
<feature type="region of interest" description="Disordered" evidence="1">
    <location>
        <begin position="279"/>
        <end position="300"/>
    </location>
</feature>
<feature type="compositionally biased region" description="Basic and acidic residues" evidence="1">
    <location>
        <begin position="128"/>
        <end position="139"/>
    </location>
</feature>
<feature type="compositionally biased region" description="Polar residues" evidence="1">
    <location>
        <begin position="145"/>
        <end position="169"/>
    </location>
</feature>
<dbReference type="Proteomes" id="UP000076154">
    <property type="component" value="Unassembled WGS sequence"/>
</dbReference>
<evidence type="ECO:0000313" key="4">
    <source>
        <dbReference type="Proteomes" id="UP000076154"/>
    </source>
</evidence>
<evidence type="ECO:0000256" key="1">
    <source>
        <dbReference type="SAM" id="MobiDB-lite"/>
    </source>
</evidence>
<keyword evidence="2" id="KW-0812">Transmembrane</keyword>
<sequence length="316" mass="34953">MERASDIFSFTVGVFGVGSTFASLIIFVGRLLPNAQFKVLDELYNNTDSICKKAEAENLLPNERSLKMIQKRMAQFDAARETLRTEVYQSMSGFDEIRGLFGGLTKEIMHVSTQLKKMRRWLVTTTQKAKEHSQREQHAAGDVASQDQTLDPSAHVASSSTNPHCSDNLSGANEQVLLVPEFDISIRRNSSSGRSPGTRCLACFLRLHRHGGGSTLPTHSGRDTASAVINSYHATTRLGRGCSIRHTLAFLRWGRSDPANGKLTNSSQGRDCEREIPDVVSRSSTLVDESSQPSPKAWYHPSSWLQKTWDPASNTV</sequence>
<feature type="region of interest" description="Disordered" evidence="1">
    <location>
        <begin position="126"/>
        <end position="169"/>
    </location>
</feature>
<keyword evidence="4" id="KW-1185">Reference proteome</keyword>
<reference evidence="3" key="1">
    <citation type="submission" date="2018-04" db="EMBL/GenBank/DDBJ databases">
        <title>Whole genome sequencing of Hypsizygus marmoreus.</title>
        <authorList>
            <person name="Choi I.-G."/>
            <person name="Min B."/>
            <person name="Kim J.-G."/>
            <person name="Kim S."/>
            <person name="Oh Y.-L."/>
            <person name="Kong W.-S."/>
            <person name="Park H."/>
            <person name="Jeong J."/>
            <person name="Song E.-S."/>
        </authorList>
    </citation>
    <scope>NUCLEOTIDE SEQUENCE [LARGE SCALE GENOMIC DNA]</scope>
    <source>
        <strain evidence="3">51987-8</strain>
    </source>
</reference>
<dbReference type="InParanoid" id="A0A369JL55"/>
<protein>
    <submittedName>
        <fullName evidence="3">Uncharacterized protein</fullName>
    </submittedName>
</protein>
<evidence type="ECO:0000313" key="3">
    <source>
        <dbReference type="EMBL" id="RDB20134.1"/>
    </source>
</evidence>
<keyword evidence="2" id="KW-0472">Membrane</keyword>
<accession>A0A369JL55</accession>
<dbReference type="EMBL" id="LUEZ02000071">
    <property type="protein sequence ID" value="RDB20134.1"/>
    <property type="molecule type" value="Genomic_DNA"/>
</dbReference>
<dbReference type="AlphaFoldDB" id="A0A369JL55"/>
<name>A0A369JL55_HYPMA</name>
<comment type="caution">
    <text evidence="3">The sequence shown here is derived from an EMBL/GenBank/DDBJ whole genome shotgun (WGS) entry which is preliminary data.</text>
</comment>
<keyword evidence="2" id="KW-1133">Transmembrane helix</keyword>
<proteinExistence type="predicted"/>
<feature type="compositionally biased region" description="Polar residues" evidence="1">
    <location>
        <begin position="281"/>
        <end position="294"/>
    </location>
</feature>
<gene>
    <name evidence="3" type="ORF">Hypma_012978</name>
</gene>
<feature type="transmembrane region" description="Helical" evidence="2">
    <location>
        <begin position="7"/>
        <end position="28"/>
    </location>
</feature>
<evidence type="ECO:0000256" key="2">
    <source>
        <dbReference type="SAM" id="Phobius"/>
    </source>
</evidence>